<dbReference type="Proteomes" id="UP001444661">
    <property type="component" value="Unassembled WGS sequence"/>
</dbReference>
<accession>A0ABR1U7E5</accession>
<gene>
    <name evidence="1" type="ORF">PG993_000031</name>
</gene>
<name>A0ABR1U7E5_9PEZI</name>
<dbReference type="EMBL" id="JAQQWK010000001">
    <property type="protein sequence ID" value="KAK8054804.1"/>
    <property type="molecule type" value="Genomic_DNA"/>
</dbReference>
<evidence type="ECO:0000313" key="2">
    <source>
        <dbReference type="Proteomes" id="UP001444661"/>
    </source>
</evidence>
<sequence length="316" mass="35928">MKFVLVPSARFVDPIEFLPRHPGIIVKKIGLTVFLVLLILLLGEYESYTVTWYRHFPVPNGPGIVWGILHFLDIDIYGTRNGHYPDTRTPYESAVPSFLNTSSTDAPRVVFTALHTHVFCYPKQGSREILALEDATLVDFEYLGLDRFEHSPHRLANQKAEDHFCSCLRHLGAKRWTSMERFKAVTAAIEGYVDYETAATVPDALRKVPPSRFERNWYSFCVEGGGKDVLVVEIPRRIPGLILLPAWKTSINHVEGRFEWEKAEVFPLSRRRWALARNMGEKCRMLASHAGAKRLSLKEAMEMVSGEGVIKGAEEK</sequence>
<protein>
    <submittedName>
        <fullName evidence="1">Uncharacterized protein</fullName>
    </submittedName>
</protein>
<comment type="caution">
    <text evidence="1">The sequence shown here is derived from an EMBL/GenBank/DDBJ whole genome shotgun (WGS) entry which is preliminary data.</text>
</comment>
<proteinExistence type="predicted"/>
<organism evidence="1 2">
    <name type="scientific">Apiospora rasikravindrae</name>
    <dbReference type="NCBI Taxonomy" id="990691"/>
    <lineage>
        <taxon>Eukaryota</taxon>
        <taxon>Fungi</taxon>
        <taxon>Dikarya</taxon>
        <taxon>Ascomycota</taxon>
        <taxon>Pezizomycotina</taxon>
        <taxon>Sordariomycetes</taxon>
        <taxon>Xylariomycetidae</taxon>
        <taxon>Amphisphaeriales</taxon>
        <taxon>Apiosporaceae</taxon>
        <taxon>Apiospora</taxon>
    </lineage>
</organism>
<reference evidence="1 2" key="1">
    <citation type="submission" date="2023-01" db="EMBL/GenBank/DDBJ databases">
        <title>Analysis of 21 Apiospora genomes using comparative genomics revels a genus with tremendous synthesis potential of carbohydrate active enzymes and secondary metabolites.</title>
        <authorList>
            <person name="Sorensen T."/>
        </authorList>
    </citation>
    <scope>NUCLEOTIDE SEQUENCE [LARGE SCALE GENOMIC DNA]</scope>
    <source>
        <strain evidence="1 2">CBS 33761</strain>
    </source>
</reference>
<evidence type="ECO:0000313" key="1">
    <source>
        <dbReference type="EMBL" id="KAK8054804.1"/>
    </source>
</evidence>
<keyword evidence="2" id="KW-1185">Reference proteome</keyword>